<dbReference type="Proteomes" id="UP000887574">
    <property type="component" value="Unplaced"/>
</dbReference>
<reference evidence="2" key="1">
    <citation type="submission" date="2022-11" db="UniProtKB">
        <authorList>
            <consortium name="WormBaseParasite"/>
        </authorList>
    </citation>
    <scope>IDENTIFICATION</scope>
</reference>
<sequence>MNNTVIPSGIFGQWTDGKEHKCKYSCLTTINDYEFKKGEWIELNAPVQPPCDIIEVECFKEKVEKAVYNNLYYQIYRPPMGVFQTSTLKTIAVQQESTKKYQQESLKSKRERKRLCMPNAFAFLFGRQMEPLPKSRYKKKGVVNWPGCTGFITQPTDHYMRPFQIRVEMDKNTFETTHCREHYLFLLEYLQQFLEVYKNEQQKFTMTWIIELTHNYLNTLYHADDTFYKWFKDTHDKMEDSFIFL</sequence>
<dbReference type="PANTHER" id="PTHR10974:SF75">
    <property type="entry name" value="SULFATASE DOMAIN-CONTAINING PROTEIN"/>
    <property type="match status" value="1"/>
</dbReference>
<keyword evidence="1" id="KW-1185">Reference proteome</keyword>
<dbReference type="AlphaFoldDB" id="A0A915D3N7"/>
<dbReference type="WBParaSite" id="jg1504">
    <property type="protein sequence ID" value="jg1504"/>
    <property type="gene ID" value="jg1504"/>
</dbReference>
<dbReference type="GO" id="GO:0005615">
    <property type="term" value="C:extracellular space"/>
    <property type="evidence" value="ECO:0007669"/>
    <property type="project" value="TreeGrafter"/>
</dbReference>
<dbReference type="PANTHER" id="PTHR10974">
    <property type="entry name" value="FI08016P-RELATED"/>
    <property type="match status" value="1"/>
</dbReference>
<evidence type="ECO:0000313" key="1">
    <source>
        <dbReference type="Proteomes" id="UP000887574"/>
    </source>
</evidence>
<evidence type="ECO:0000313" key="2">
    <source>
        <dbReference type="WBParaSite" id="jg1504"/>
    </source>
</evidence>
<dbReference type="InterPro" id="IPR004245">
    <property type="entry name" value="DUF229"/>
</dbReference>
<dbReference type="Pfam" id="PF02995">
    <property type="entry name" value="DUF229"/>
    <property type="match status" value="1"/>
</dbReference>
<organism evidence="1 2">
    <name type="scientific">Ditylenchus dipsaci</name>
    <dbReference type="NCBI Taxonomy" id="166011"/>
    <lineage>
        <taxon>Eukaryota</taxon>
        <taxon>Metazoa</taxon>
        <taxon>Ecdysozoa</taxon>
        <taxon>Nematoda</taxon>
        <taxon>Chromadorea</taxon>
        <taxon>Rhabditida</taxon>
        <taxon>Tylenchina</taxon>
        <taxon>Tylenchomorpha</taxon>
        <taxon>Sphaerularioidea</taxon>
        <taxon>Anguinidae</taxon>
        <taxon>Anguininae</taxon>
        <taxon>Ditylenchus</taxon>
    </lineage>
</organism>
<protein>
    <submittedName>
        <fullName evidence="2">Uncharacterized protein</fullName>
    </submittedName>
</protein>
<proteinExistence type="predicted"/>
<accession>A0A915D3N7</accession>
<name>A0A915D3N7_9BILA</name>